<comment type="function">
    <text evidence="1 15">Is required not only for elongation of protein synthesis but also for the initiation of all mRNA translation through initiator tRNA(fMet) aminoacylation.</text>
</comment>
<dbReference type="PROSITE" id="PS00178">
    <property type="entry name" value="AA_TRNA_LIGASE_I"/>
    <property type="match status" value="1"/>
</dbReference>
<evidence type="ECO:0000256" key="15">
    <source>
        <dbReference type="HAMAP-Rule" id="MF_01228"/>
    </source>
</evidence>
<keyword evidence="10 15" id="KW-0067">ATP-binding</keyword>
<organism evidence="18 19">
    <name type="scientific">Paenibacillus albus</name>
    <dbReference type="NCBI Taxonomy" id="2495582"/>
    <lineage>
        <taxon>Bacteria</taxon>
        <taxon>Bacillati</taxon>
        <taxon>Bacillota</taxon>
        <taxon>Bacilli</taxon>
        <taxon>Bacillales</taxon>
        <taxon>Paenibacillaceae</taxon>
        <taxon>Paenibacillus</taxon>
    </lineage>
</organism>
<dbReference type="PANTHER" id="PTHR43326:SF1">
    <property type="entry name" value="METHIONINE--TRNA LIGASE, MITOCHONDRIAL"/>
    <property type="match status" value="1"/>
</dbReference>
<keyword evidence="11 15" id="KW-0694">RNA-binding</keyword>
<feature type="short sequence motif" description="'HIGH' region" evidence="15">
    <location>
        <begin position="15"/>
        <end position="25"/>
    </location>
</feature>
<dbReference type="Gene3D" id="2.170.220.10">
    <property type="match status" value="1"/>
</dbReference>
<dbReference type="InterPro" id="IPR001412">
    <property type="entry name" value="aa-tRNA-synth_I_CS"/>
</dbReference>
<feature type="binding site" evidence="15">
    <location>
        <position position="130"/>
    </location>
    <ligand>
        <name>Zn(2+)</name>
        <dbReference type="ChEBI" id="CHEBI:29105"/>
    </ligand>
</feature>
<sequence>MSEKKPAFYITTPIYYPSDKLHIGHAYTTVAGDAMARYKRSRGYDVWYLTGTDEHGQKIERKAQEKGQTPQQFVDDIVVGIKDLWKKLDISNDDFIRTTEPRHKEVVEQIFDQLLQQGDIYKGNYEGLYCTPCESFFLERQLVNGNCPDCGRPVELVKEESYFFRMSKYADRLLQFYEENPEFIQPESRKNEMINNFIKPGLEDLAVSRTTFDWGVKVKGDPKHVVYVWIDALSNYITALGYGSSDSSKYDQFWPADVHLVGKEIVRFHTIYWPIMLMALDLPLPKKVFAHGWLLMKDGKMSKSKGNVVDPVTLIDRYGLDALRYYLLREVPFGADGTFTPENFVERINFDLANDLGNLLNRTVAMIDKYFGGEIPAYAGNVTAFDETLSTLATSTIEQVEASMEKMEFSVALTAIWQLVSRTNKYIDETQPWTLAKSEEKRGELASVMHHLAESLRIISILLQPFLTNAPLKIRKQLGIEEGALSAWESTKQFGQTPGGTKVTKGDPIFPRLDVAVETEFIAVSMGGGAAAAAEAAEAAAPATEQAAEAPAAVEAPAAPEAKEEISIDEFMKVELRVAQVLSAEPIPKADKLLKLQLDLGFEQRQVVSGIAKFYTPEQLVGRKVICVVNLKPVKLRGEMSQGMILAASHGDQLTLATVPEDMPNGAIVK</sequence>
<feature type="domain" description="TRNA-binding" evidence="17">
    <location>
        <begin position="570"/>
        <end position="670"/>
    </location>
</feature>
<keyword evidence="9 15" id="KW-0862">Zinc</keyword>
<feature type="short sequence motif" description="'KMSKS' region" evidence="15">
    <location>
        <begin position="300"/>
        <end position="304"/>
    </location>
</feature>
<evidence type="ECO:0000256" key="11">
    <source>
        <dbReference type="ARBA" id="ARBA00022884"/>
    </source>
</evidence>
<dbReference type="InterPro" id="IPR002547">
    <property type="entry name" value="tRNA-bd_dom"/>
</dbReference>
<evidence type="ECO:0000256" key="4">
    <source>
        <dbReference type="ARBA" id="ARBA00022490"/>
    </source>
</evidence>
<dbReference type="EC" id="6.1.1.10" evidence="15"/>
<dbReference type="Gene3D" id="1.10.730.10">
    <property type="entry name" value="Isoleucyl-tRNA Synthetase, Domain 1"/>
    <property type="match status" value="1"/>
</dbReference>
<dbReference type="SUPFAM" id="SSF50249">
    <property type="entry name" value="Nucleic acid-binding proteins"/>
    <property type="match status" value="1"/>
</dbReference>
<comment type="cofactor">
    <cofactor evidence="15">
        <name>Zn(2+)</name>
        <dbReference type="ChEBI" id="CHEBI:29105"/>
    </cofactor>
    <text evidence="15">Binds 1 zinc ion per subunit.</text>
</comment>
<dbReference type="CDD" id="cd07957">
    <property type="entry name" value="Anticodon_Ia_Met"/>
    <property type="match status" value="1"/>
</dbReference>
<keyword evidence="5 15" id="KW-0820">tRNA-binding</keyword>
<dbReference type="Pfam" id="PF09334">
    <property type="entry name" value="tRNA-synt_1g"/>
    <property type="match status" value="1"/>
</dbReference>
<dbReference type="FunFam" id="2.170.220.10:FF:000002">
    <property type="entry name" value="Methionine--tRNA ligase"/>
    <property type="match status" value="1"/>
</dbReference>
<feature type="region of interest" description="Disordered" evidence="16">
    <location>
        <begin position="542"/>
        <end position="561"/>
    </location>
</feature>
<dbReference type="InterPro" id="IPR014758">
    <property type="entry name" value="Met-tRNA_synth"/>
</dbReference>
<comment type="similarity">
    <text evidence="15">Belongs to the class-I aminoacyl-tRNA synthetase family. MetG type 2A subfamily.</text>
</comment>
<dbReference type="EMBL" id="CP034437">
    <property type="protein sequence ID" value="AZN40603.1"/>
    <property type="molecule type" value="Genomic_DNA"/>
</dbReference>
<comment type="subunit">
    <text evidence="3 15">Homodimer.</text>
</comment>
<dbReference type="SUPFAM" id="SSF52374">
    <property type="entry name" value="Nucleotidylyl transferase"/>
    <property type="match status" value="1"/>
</dbReference>
<dbReference type="HAMAP" id="MF_01228">
    <property type="entry name" value="Met_tRNA_synth_type2"/>
    <property type="match status" value="1"/>
</dbReference>
<evidence type="ECO:0000313" key="19">
    <source>
        <dbReference type="Proteomes" id="UP000272528"/>
    </source>
</evidence>
<comment type="subcellular location">
    <subcellularLocation>
        <location evidence="2 15">Cytoplasm</location>
    </subcellularLocation>
</comment>
<dbReference type="InterPro" id="IPR015413">
    <property type="entry name" value="Methionyl/Leucyl_tRNA_Synth"/>
</dbReference>
<feature type="binding site" evidence="15">
    <location>
        <position position="150"/>
    </location>
    <ligand>
        <name>Zn(2+)</name>
        <dbReference type="ChEBI" id="CHEBI:29105"/>
    </ligand>
</feature>
<keyword evidence="19" id="KW-1185">Reference proteome</keyword>
<dbReference type="GO" id="GO:0005524">
    <property type="term" value="F:ATP binding"/>
    <property type="evidence" value="ECO:0007669"/>
    <property type="project" value="UniProtKB-UniRule"/>
</dbReference>
<dbReference type="CDD" id="cd02800">
    <property type="entry name" value="tRNA_bind_EcMetRS_like"/>
    <property type="match status" value="1"/>
</dbReference>
<gene>
    <name evidence="15 18" type="primary">metG</name>
    <name evidence="18" type="ORF">EJC50_13785</name>
</gene>
<feature type="compositionally biased region" description="Low complexity" evidence="16">
    <location>
        <begin position="542"/>
        <end position="560"/>
    </location>
</feature>
<dbReference type="AlphaFoldDB" id="A0A3S9A4G6"/>
<dbReference type="PROSITE" id="PS50886">
    <property type="entry name" value="TRBD"/>
    <property type="match status" value="1"/>
</dbReference>
<comment type="catalytic activity">
    <reaction evidence="14 15">
        <text>tRNA(Met) + L-methionine + ATP = L-methionyl-tRNA(Met) + AMP + diphosphate</text>
        <dbReference type="Rhea" id="RHEA:13481"/>
        <dbReference type="Rhea" id="RHEA-COMP:9667"/>
        <dbReference type="Rhea" id="RHEA-COMP:9698"/>
        <dbReference type="ChEBI" id="CHEBI:30616"/>
        <dbReference type="ChEBI" id="CHEBI:33019"/>
        <dbReference type="ChEBI" id="CHEBI:57844"/>
        <dbReference type="ChEBI" id="CHEBI:78442"/>
        <dbReference type="ChEBI" id="CHEBI:78530"/>
        <dbReference type="ChEBI" id="CHEBI:456215"/>
        <dbReference type="EC" id="6.1.1.10"/>
    </reaction>
</comment>
<feature type="binding site" evidence="15">
    <location>
        <position position="147"/>
    </location>
    <ligand>
        <name>Zn(2+)</name>
        <dbReference type="ChEBI" id="CHEBI:29105"/>
    </ligand>
</feature>
<dbReference type="SUPFAM" id="SSF47323">
    <property type="entry name" value="Anticodon-binding domain of a subclass of class I aminoacyl-tRNA synthetases"/>
    <property type="match status" value="1"/>
</dbReference>
<keyword evidence="6 15" id="KW-0436">Ligase</keyword>
<evidence type="ECO:0000256" key="13">
    <source>
        <dbReference type="ARBA" id="ARBA00023146"/>
    </source>
</evidence>
<dbReference type="InterPro" id="IPR009080">
    <property type="entry name" value="tRNAsynth_Ia_anticodon-bd"/>
</dbReference>
<dbReference type="InterPro" id="IPR014729">
    <property type="entry name" value="Rossmann-like_a/b/a_fold"/>
</dbReference>
<evidence type="ECO:0000256" key="7">
    <source>
        <dbReference type="ARBA" id="ARBA00022723"/>
    </source>
</evidence>
<dbReference type="InterPro" id="IPR012340">
    <property type="entry name" value="NA-bd_OB-fold"/>
</dbReference>
<protein>
    <recommendedName>
        <fullName evidence="15">Methionine--tRNA ligase</fullName>
        <ecNumber evidence="15">6.1.1.10</ecNumber>
    </recommendedName>
    <alternativeName>
        <fullName evidence="15">Methionyl-tRNA synthetase</fullName>
        <shortName evidence="15">MetRS</shortName>
    </alternativeName>
</protein>
<keyword evidence="12 15" id="KW-0648">Protein biosynthesis</keyword>
<dbReference type="InterPro" id="IPR023457">
    <property type="entry name" value="Met-tRNA_synth_2"/>
</dbReference>
<evidence type="ECO:0000256" key="2">
    <source>
        <dbReference type="ARBA" id="ARBA00004496"/>
    </source>
</evidence>
<keyword evidence="8 15" id="KW-0547">Nucleotide-binding</keyword>
<dbReference type="NCBIfam" id="TIGR00398">
    <property type="entry name" value="metG"/>
    <property type="match status" value="1"/>
</dbReference>
<evidence type="ECO:0000256" key="10">
    <source>
        <dbReference type="ARBA" id="ARBA00022840"/>
    </source>
</evidence>
<dbReference type="OrthoDB" id="9810191at2"/>
<evidence type="ECO:0000313" key="18">
    <source>
        <dbReference type="EMBL" id="AZN40603.1"/>
    </source>
</evidence>
<dbReference type="InterPro" id="IPR033911">
    <property type="entry name" value="MetRS_core"/>
</dbReference>
<dbReference type="InterPro" id="IPR041872">
    <property type="entry name" value="Anticodon_Met"/>
</dbReference>
<dbReference type="Pfam" id="PF19303">
    <property type="entry name" value="Anticodon_3"/>
    <property type="match status" value="1"/>
</dbReference>
<evidence type="ECO:0000256" key="3">
    <source>
        <dbReference type="ARBA" id="ARBA00011738"/>
    </source>
</evidence>
<evidence type="ECO:0000256" key="16">
    <source>
        <dbReference type="SAM" id="MobiDB-lite"/>
    </source>
</evidence>
<keyword evidence="4 15" id="KW-0963">Cytoplasm</keyword>
<dbReference type="InterPro" id="IPR004495">
    <property type="entry name" value="Met-tRNA-synth_bsu_C"/>
</dbReference>
<evidence type="ECO:0000256" key="8">
    <source>
        <dbReference type="ARBA" id="ARBA00022741"/>
    </source>
</evidence>
<dbReference type="PRINTS" id="PR01041">
    <property type="entry name" value="TRNASYNTHMET"/>
</dbReference>
<evidence type="ECO:0000256" key="5">
    <source>
        <dbReference type="ARBA" id="ARBA00022555"/>
    </source>
</evidence>
<dbReference type="InterPro" id="IPR032678">
    <property type="entry name" value="tRNA-synt_1_cat_dom"/>
</dbReference>
<reference evidence="19" key="1">
    <citation type="submission" date="2018-12" db="EMBL/GenBank/DDBJ databases">
        <title>Genome sequence of Peanibacillus sp.</title>
        <authorList>
            <person name="Subramani G."/>
            <person name="Srinivasan S."/>
            <person name="Kim M.K."/>
        </authorList>
    </citation>
    <scope>NUCLEOTIDE SEQUENCE [LARGE SCALE GENOMIC DNA]</scope>
    <source>
        <strain evidence="19">18JY67-1</strain>
    </source>
</reference>
<dbReference type="KEGG" id="palb:EJC50_13785"/>
<evidence type="ECO:0000259" key="17">
    <source>
        <dbReference type="PROSITE" id="PS50886"/>
    </source>
</evidence>
<dbReference type="Gene3D" id="3.40.50.620">
    <property type="entry name" value="HUPs"/>
    <property type="match status" value="1"/>
</dbReference>
<dbReference type="GO" id="GO:0046872">
    <property type="term" value="F:metal ion binding"/>
    <property type="evidence" value="ECO:0007669"/>
    <property type="project" value="UniProtKB-KW"/>
</dbReference>
<dbReference type="NCBIfam" id="NF008900">
    <property type="entry name" value="PRK12267.1"/>
    <property type="match status" value="1"/>
</dbReference>
<proteinExistence type="inferred from homology"/>
<name>A0A3S9A4G6_9BACL</name>
<dbReference type="RefSeq" id="WP_126015865.1">
    <property type="nucleotide sequence ID" value="NZ_CP034437.1"/>
</dbReference>
<dbReference type="Pfam" id="PF01406">
    <property type="entry name" value="tRNA-synt_1e"/>
    <property type="match status" value="1"/>
</dbReference>
<evidence type="ECO:0000256" key="14">
    <source>
        <dbReference type="ARBA" id="ARBA00047364"/>
    </source>
</evidence>
<evidence type="ECO:0000256" key="1">
    <source>
        <dbReference type="ARBA" id="ARBA00003314"/>
    </source>
</evidence>
<dbReference type="PANTHER" id="PTHR43326">
    <property type="entry name" value="METHIONYL-TRNA SYNTHETASE"/>
    <property type="match status" value="1"/>
</dbReference>
<dbReference type="Proteomes" id="UP000272528">
    <property type="component" value="Chromosome"/>
</dbReference>
<dbReference type="Pfam" id="PF01588">
    <property type="entry name" value="tRNA_bind"/>
    <property type="match status" value="1"/>
</dbReference>
<dbReference type="NCBIfam" id="TIGR00399">
    <property type="entry name" value="metG_C_term"/>
    <property type="match status" value="1"/>
</dbReference>
<dbReference type="Gene3D" id="2.40.50.140">
    <property type="entry name" value="Nucleic acid-binding proteins"/>
    <property type="match status" value="1"/>
</dbReference>
<comment type="caution">
    <text evidence="15">Lacks conserved residue(s) required for the propagation of feature annotation.</text>
</comment>
<keyword evidence="13 15" id="KW-0030">Aminoacyl-tRNA synthetase</keyword>
<accession>A0A3S9A4G6</accession>
<dbReference type="GO" id="GO:0006431">
    <property type="term" value="P:methionyl-tRNA aminoacylation"/>
    <property type="evidence" value="ECO:0007669"/>
    <property type="project" value="UniProtKB-UniRule"/>
</dbReference>
<evidence type="ECO:0000256" key="9">
    <source>
        <dbReference type="ARBA" id="ARBA00022833"/>
    </source>
</evidence>
<keyword evidence="7 15" id="KW-0479">Metal-binding</keyword>
<dbReference type="GO" id="GO:0004825">
    <property type="term" value="F:methionine-tRNA ligase activity"/>
    <property type="evidence" value="ECO:0007669"/>
    <property type="project" value="UniProtKB-UniRule"/>
</dbReference>
<feature type="binding site" evidence="15">
    <location>
        <position position="133"/>
    </location>
    <ligand>
        <name>Zn(2+)</name>
        <dbReference type="ChEBI" id="CHEBI:29105"/>
    </ligand>
</feature>
<evidence type="ECO:0000256" key="12">
    <source>
        <dbReference type="ARBA" id="ARBA00022917"/>
    </source>
</evidence>
<dbReference type="FunFam" id="1.10.730.10:FF:000026">
    <property type="entry name" value="Methionine--tRNA ligase"/>
    <property type="match status" value="1"/>
</dbReference>
<dbReference type="CDD" id="cd00814">
    <property type="entry name" value="MetRS_core"/>
    <property type="match status" value="1"/>
</dbReference>
<evidence type="ECO:0000256" key="6">
    <source>
        <dbReference type="ARBA" id="ARBA00022598"/>
    </source>
</evidence>
<dbReference type="FunFam" id="2.40.50.140:FF:000042">
    <property type="entry name" value="Methionine--tRNA ligase"/>
    <property type="match status" value="1"/>
</dbReference>
<dbReference type="GO" id="GO:0005737">
    <property type="term" value="C:cytoplasm"/>
    <property type="evidence" value="ECO:0007669"/>
    <property type="project" value="UniProtKB-SubCell"/>
</dbReference>
<dbReference type="GO" id="GO:0000049">
    <property type="term" value="F:tRNA binding"/>
    <property type="evidence" value="ECO:0007669"/>
    <property type="project" value="UniProtKB-UniRule"/>
</dbReference>